<dbReference type="AlphaFoldDB" id="A0A1U9ZZI1"/>
<keyword evidence="3" id="KW-1185">Reference proteome</keyword>
<dbReference type="STRING" id="1909395.BKM31_19530"/>
<evidence type="ECO:0008006" key="4">
    <source>
        <dbReference type="Google" id="ProtNLM"/>
    </source>
</evidence>
<evidence type="ECO:0000313" key="2">
    <source>
        <dbReference type="EMBL" id="AQZ63361.1"/>
    </source>
</evidence>
<dbReference type="EMBL" id="CP017717">
    <property type="protein sequence ID" value="AQZ63361.1"/>
    <property type="molecule type" value="Genomic_DNA"/>
</dbReference>
<feature type="transmembrane region" description="Helical" evidence="1">
    <location>
        <begin position="12"/>
        <end position="34"/>
    </location>
</feature>
<keyword evidence="1" id="KW-0812">Transmembrane</keyword>
<dbReference type="KEGG" id="noa:BKM31_19530"/>
<gene>
    <name evidence="2" type="ORF">BKM31_19530</name>
</gene>
<protein>
    <recommendedName>
        <fullName evidence="4">SGNH/GDSL hydrolase family protein</fullName>
    </recommendedName>
</protein>
<keyword evidence="1" id="KW-1133">Transmembrane helix</keyword>
<accession>A0A1U9ZZI1</accession>
<name>A0A1U9ZZI1_9ACTN</name>
<evidence type="ECO:0000313" key="3">
    <source>
        <dbReference type="Proteomes" id="UP000190797"/>
    </source>
</evidence>
<keyword evidence="1" id="KW-0472">Membrane</keyword>
<dbReference type="Proteomes" id="UP000190797">
    <property type="component" value="Chromosome"/>
</dbReference>
<sequence>MPADVEARPRYRAYSLLTLALAVLLFAGVGVWNYRLNPLAYDRAHIREVAGILTRGRNYANYDTNINWRALRREQIYQLKAAPDVLVFGGSRWWEAHADLFPDQTFFNAWVSNDQAEDALALAYLLDRAGTLPKTLILSLRFISFQPPAEREAAEWQEWAGEYRAMATRLGVPAHSSFDTLPIKNWSGLFYAPAVFERARQVAAIPAEPGPTADLQNPALEVIAADGSVHWSAKSLAKYTKKFVDGNVRKELLKIGDTAPKIDPALVDAMGKAIGFLRSKGVRVVLAQTPYHPDFYAEVQKRPFGKTLNSLEAVAQDMSKRWGVISVGGYDPAKLGCVAADFIDQIHAKPACLSKVVRLIPADKGV</sequence>
<dbReference type="RefSeq" id="WP_080039536.1">
    <property type="nucleotide sequence ID" value="NZ_CP017717.1"/>
</dbReference>
<dbReference type="OrthoDB" id="9767863at2"/>
<proteinExistence type="predicted"/>
<reference evidence="3" key="1">
    <citation type="journal article" date="2017" name="Med. Chem. Commun.">
        <title>Nonomuraea sp. ATCC 55076 harbours the largest actinomycete chromosome to date and the kistamicin biosynthetic gene cluster.</title>
        <authorList>
            <person name="Nazari B."/>
            <person name="Forneris C.C."/>
            <person name="Gibson M.I."/>
            <person name="Moon K."/>
            <person name="Schramma K.R."/>
            <person name="Seyedsayamdost M.R."/>
        </authorList>
    </citation>
    <scope>NUCLEOTIDE SEQUENCE [LARGE SCALE GENOMIC DNA]</scope>
    <source>
        <strain evidence="3">ATCC 55076</strain>
    </source>
</reference>
<evidence type="ECO:0000256" key="1">
    <source>
        <dbReference type="SAM" id="Phobius"/>
    </source>
</evidence>
<organism evidence="2 3">
    <name type="scientific">[Actinomadura] parvosata subsp. kistnae</name>
    <dbReference type="NCBI Taxonomy" id="1909395"/>
    <lineage>
        <taxon>Bacteria</taxon>
        <taxon>Bacillati</taxon>
        <taxon>Actinomycetota</taxon>
        <taxon>Actinomycetes</taxon>
        <taxon>Streptosporangiales</taxon>
        <taxon>Streptosporangiaceae</taxon>
        <taxon>Nonomuraea</taxon>
    </lineage>
</organism>